<reference evidence="7 8" key="1">
    <citation type="journal article" date="2021" name="Commun. Biol.">
        <title>The genome of Shorea leprosula (Dipterocarpaceae) highlights the ecological relevance of drought in aseasonal tropical rainforests.</title>
        <authorList>
            <person name="Ng K.K.S."/>
            <person name="Kobayashi M.J."/>
            <person name="Fawcett J.A."/>
            <person name="Hatakeyama M."/>
            <person name="Paape T."/>
            <person name="Ng C.H."/>
            <person name="Ang C.C."/>
            <person name="Tnah L.H."/>
            <person name="Lee C.T."/>
            <person name="Nishiyama T."/>
            <person name="Sese J."/>
            <person name="O'Brien M.J."/>
            <person name="Copetti D."/>
            <person name="Mohd Noor M.I."/>
            <person name="Ong R.C."/>
            <person name="Putra M."/>
            <person name="Sireger I.Z."/>
            <person name="Indrioko S."/>
            <person name="Kosugi Y."/>
            <person name="Izuno A."/>
            <person name="Isagi Y."/>
            <person name="Lee S.L."/>
            <person name="Shimizu K.K."/>
        </authorList>
    </citation>
    <scope>NUCLEOTIDE SEQUENCE [LARGE SCALE GENOMIC DNA]</scope>
    <source>
        <strain evidence="7">214</strain>
    </source>
</reference>
<dbReference type="PANTHER" id="PTHR31585">
    <property type="entry name" value="FOLATE-BIOPTERIN TRANSPORTER 1, CHLOROPLASTIC"/>
    <property type="match status" value="1"/>
</dbReference>
<proteinExistence type="inferred from homology"/>
<sequence>MLALCGFGYWVQGFRCFPWLALNFHMAHNLNLYPSTLQLVQNFGNLPMVTKPLYGVPSDALYIRGARRIPCISIGVFLQVLSWGSLALSPVAGKALPTLVPCILLGNLGASVTEVAKDALVAEYGQKHRIAGLQPYAFTASAMGGILGNLVAISEESISRPLAWIVGSIAMVPVLSSSIFCYQTQCLNLDPSVFGMSRVIGQLMLLSLTVLYDCYWKEMPMRKLIGAIQVLYASFLLLDLISVRQINIGLGIPNEVFALCFSGLAETLGQFKILPISLLLASLCLRGCEGSFTSFSASMLCITNFQWIFGCWNGFLAWNNLWRLLKPVYWNCDTVSSALVPLGWIHHVPMSHSVPEKERTRGMSKRT</sequence>
<evidence type="ECO:0000256" key="1">
    <source>
        <dbReference type="ARBA" id="ARBA00004141"/>
    </source>
</evidence>
<dbReference type="SUPFAM" id="SSF103473">
    <property type="entry name" value="MFS general substrate transporter"/>
    <property type="match status" value="1"/>
</dbReference>
<dbReference type="Pfam" id="PF03092">
    <property type="entry name" value="BT1"/>
    <property type="match status" value="2"/>
</dbReference>
<keyword evidence="5" id="KW-1133">Transmembrane helix</keyword>
<evidence type="ECO:0000256" key="6">
    <source>
        <dbReference type="ARBA" id="ARBA00023136"/>
    </source>
</evidence>
<protein>
    <submittedName>
        <fullName evidence="7">Uncharacterized protein</fullName>
    </submittedName>
</protein>
<dbReference type="EMBL" id="BPVZ01000132">
    <property type="protein sequence ID" value="GKV39136.1"/>
    <property type="molecule type" value="Genomic_DNA"/>
</dbReference>
<evidence type="ECO:0000256" key="4">
    <source>
        <dbReference type="ARBA" id="ARBA00022692"/>
    </source>
</evidence>
<keyword evidence="3" id="KW-0813">Transport</keyword>
<dbReference type="PANTHER" id="PTHR31585:SF12">
    <property type="entry name" value="FOLATE-BIOPTERIN TRANSPORTER 9, CHLOROPLASTIC-RELATED"/>
    <property type="match status" value="1"/>
</dbReference>
<keyword evidence="6" id="KW-0472">Membrane</keyword>
<dbReference type="Proteomes" id="UP001054252">
    <property type="component" value="Unassembled WGS sequence"/>
</dbReference>
<evidence type="ECO:0000256" key="3">
    <source>
        <dbReference type="ARBA" id="ARBA00022448"/>
    </source>
</evidence>
<keyword evidence="4" id="KW-0812">Transmembrane</keyword>
<dbReference type="InterPro" id="IPR039309">
    <property type="entry name" value="BT1"/>
</dbReference>
<gene>
    <name evidence="7" type="ORF">SLEP1_g46948</name>
</gene>
<comment type="subcellular location">
    <subcellularLocation>
        <location evidence="1">Membrane</location>
        <topology evidence="1">Multi-pass membrane protein</topology>
    </subcellularLocation>
</comment>
<accession>A0AAV5LP09</accession>
<dbReference type="AlphaFoldDB" id="A0AAV5LP09"/>
<dbReference type="InterPro" id="IPR036259">
    <property type="entry name" value="MFS_trans_sf"/>
</dbReference>
<dbReference type="GO" id="GO:0016020">
    <property type="term" value="C:membrane"/>
    <property type="evidence" value="ECO:0007669"/>
    <property type="project" value="UniProtKB-SubCell"/>
</dbReference>
<comment type="similarity">
    <text evidence="2">Belongs to the major facilitator superfamily. Folate-biopterin transporter (TC 2.A.71) family.</text>
</comment>
<evidence type="ECO:0000313" key="7">
    <source>
        <dbReference type="EMBL" id="GKV39136.1"/>
    </source>
</evidence>
<organism evidence="7 8">
    <name type="scientific">Rubroshorea leprosula</name>
    <dbReference type="NCBI Taxonomy" id="152421"/>
    <lineage>
        <taxon>Eukaryota</taxon>
        <taxon>Viridiplantae</taxon>
        <taxon>Streptophyta</taxon>
        <taxon>Embryophyta</taxon>
        <taxon>Tracheophyta</taxon>
        <taxon>Spermatophyta</taxon>
        <taxon>Magnoliopsida</taxon>
        <taxon>eudicotyledons</taxon>
        <taxon>Gunneridae</taxon>
        <taxon>Pentapetalae</taxon>
        <taxon>rosids</taxon>
        <taxon>malvids</taxon>
        <taxon>Malvales</taxon>
        <taxon>Dipterocarpaceae</taxon>
        <taxon>Rubroshorea</taxon>
    </lineage>
</organism>
<comment type="caution">
    <text evidence="7">The sequence shown here is derived from an EMBL/GenBank/DDBJ whole genome shotgun (WGS) entry which is preliminary data.</text>
</comment>
<name>A0AAV5LP09_9ROSI</name>
<keyword evidence="8" id="KW-1185">Reference proteome</keyword>
<dbReference type="Gene3D" id="1.20.1250.20">
    <property type="entry name" value="MFS general substrate transporter like domains"/>
    <property type="match status" value="1"/>
</dbReference>
<evidence type="ECO:0000256" key="5">
    <source>
        <dbReference type="ARBA" id="ARBA00022989"/>
    </source>
</evidence>
<evidence type="ECO:0000313" key="8">
    <source>
        <dbReference type="Proteomes" id="UP001054252"/>
    </source>
</evidence>
<evidence type="ECO:0000256" key="2">
    <source>
        <dbReference type="ARBA" id="ARBA00007015"/>
    </source>
</evidence>